<feature type="binding site" evidence="4">
    <location>
        <position position="13"/>
    </location>
    <ligand>
        <name>FAD</name>
        <dbReference type="ChEBI" id="CHEBI:57692"/>
    </ligand>
</feature>
<dbReference type="SUPFAM" id="SSF54373">
    <property type="entry name" value="FAD-linked reductases, C-terminal domain"/>
    <property type="match status" value="1"/>
</dbReference>
<feature type="domain" description="Amine oxidase" evidence="5">
    <location>
        <begin position="12"/>
        <end position="444"/>
    </location>
</feature>
<gene>
    <name evidence="6" type="ORF">BJY22_008207</name>
</gene>
<comment type="cofactor">
    <cofactor evidence="1">
        <name>FAD</name>
        <dbReference type="ChEBI" id="CHEBI:57692"/>
    </cofactor>
</comment>
<evidence type="ECO:0000256" key="3">
    <source>
        <dbReference type="ARBA" id="ARBA00023002"/>
    </source>
</evidence>
<name>A0A7X5VJL7_9ACTN</name>
<evidence type="ECO:0000256" key="2">
    <source>
        <dbReference type="ARBA" id="ARBA00005995"/>
    </source>
</evidence>
<dbReference type="Pfam" id="PF01593">
    <property type="entry name" value="Amino_oxidase"/>
    <property type="match status" value="1"/>
</dbReference>
<protein>
    <submittedName>
        <fullName evidence="6">Monoamine oxidase</fullName>
        <ecNumber evidence="6">1.4.3.4</ecNumber>
    </submittedName>
</protein>
<dbReference type="PANTHER" id="PTHR43563">
    <property type="entry name" value="AMINE OXIDASE"/>
    <property type="match status" value="1"/>
</dbReference>
<dbReference type="GO" id="GO:0097621">
    <property type="term" value="F:monoamine oxidase activity"/>
    <property type="evidence" value="ECO:0007669"/>
    <property type="project" value="UniProtKB-EC"/>
</dbReference>
<dbReference type="EC" id="1.4.3.4" evidence="6"/>
<evidence type="ECO:0000313" key="6">
    <source>
        <dbReference type="EMBL" id="NIK62490.1"/>
    </source>
</evidence>
<dbReference type="RefSeq" id="WP_238350598.1">
    <property type="nucleotide sequence ID" value="NZ_JAASRO010000001.1"/>
</dbReference>
<reference evidence="6 7" key="1">
    <citation type="submission" date="2020-03" db="EMBL/GenBank/DDBJ databases">
        <title>Sequencing the genomes of 1000 actinobacteria strains.</title>
        <authorList>
            <person name="Klenk H.-P."/>
        </authorList>
    </citation>
    <scope>NUCLEOTIDE SEQUENCE [LARGE SCALE GENOMIC DNA]</scope>
    <source>
        <strain evidence="6 7">DSM 45490</strain>
    </source>
</reference>
<evidence type="ECO:0000256" key="1">
    <source>
        <dbReference type="ARBA" id="ARBA00001974"/>
    </source>
</evidence>
<dbReference type="Proteomes" id="UP000555407">
    <property type="component" value="Unassembled WGS sequence"/>
</dbReference>
<dbReference type="InterPro" id="IPR001613">
    <property type="entry name" value="Flavin_amine_oxidase"/>
</dbReference>
<accession>A0A7X5VJL7</accession>
<evidence type="ECO:0000313" key="7">
    <source>
        <dbReference type="Proteomes" id="UP000555407"/>
    </source>
</evidence>
<dbReference type="InterPro" id="IPR050703">
    <property type="entry name" value="Flavin_MAO"/>
</dbReference>
<feature type="binding site" evidence="4">
    <location>
        <begin position="32"/>
        <end position="33"/>
    </location>
    <ligand>
        <name>FAD</name>
        <dbReference type="ChEBI" id="CHEBI:57692"/>
    </ligand>
</feature>
<proteinExistence type="inferred from homology"/>
<dbReference type="EMBL" id="JAASRO010000001">
    <property type="protein sequence ID" value="NIK62490.1"/>
    <property type="molecule type" value="Genomic_DNA"/>
</dbReference>
<comment type="caution">
    <text evidence="6">The sequence shown here is derived from an EMBL/GenBank/DDBJ whole genome shotgun (WGS) entry which is preliminary data.</text>
</comment>
<sequence length="453" mass="49471">MKTDVVVVGAGLSGLVAARRLLQAGQGVCVVEARDRVGGRTLNADIGDGQVVEIGGQFTGPGQDAIQRVAGEVGVATFATHTSGTHLMELRGRTRRWSGANPRIGPAASLSYLRAQRELDRMAREVDPRTPWQAARAADWDGTTLDAWMRQRMRSESARTLLTMAVRAVWSIEPDEVSLLHILTCINAGHSLERLVRTRDGAQQDRFVGGSQRIAEELARTMPDQLRLGHPVRRIVQDGHHVVVRADRLEVQADRVIVAVPPMVCRDIEFEPAMPVGRQQLLARTPQGTTLKYLAVYDEPYWRAAGLSGQVASDRGPVGAAFDNSPPGGRPGILLGFVVGRHARSLLTLPVAEREQQVLDCFARWFGDRALSPREVLVGSWTEEVWTKGCYAGFHPPGLWTSFGACLRQPHGRVHWAGSETATRWIGFMDGAVTAGERAADEVLTCQAQGVLR</sequence>
<dbReference type="InterPro" id="IPR002937">
    <property type="entry name" value="Amino_oxidase"/>
</dbReference>
<keyword evidence="7" id="KW-1185">Reference proteome</keyword>
<dbReference type="Gene3D" id="1.10.405.10">
    <property type="entry name" value="Guanine Nucleotide Dissociation Inhibitor, domain 1"/>
    <property type="match status" value="1"/>
</dbReference>
<feature type="binding site" evidence="4">
    <location>
        <position position="232"/>
    </location>
    <ligand>
        <name>FAD</name>
        <dbReference type="ChEBI" id="CHEBI:57692"/>
    </ligand>
</feature>
<dbReference type="InterPro" id="IPR036188">
    <property type="entry name" value="FAD/NAD-bd_sf"/>
</dbReference>
<comment type="similarity">
    <text evidence="2">Belongs to the flavin monoamine oxidase family.</text>
</comment>
<dbReference type="PRINTS" id="PR00757">
    <property type="entry name" value="AMINEOXDASEF"/>
</dbReference>
<dbReference type="Gene3D" id="3.90.660.10">
    <property type="match status" value="1"/>
</dbReference>
<feature type="binding site" evidence="4">
    <location>
        <position position="420"/>
    </location>
    <ligand>
        <name>FAD</name>
        <dbReference type="ChEBI" id="CHEBI:57692"/>
    </ligand>
</feature>
<dbReference type="SUPFAM" id="SSF51905">
    <property type="entry name" value="FAD/NAD(P)-binding domain"/>
    <property type="match status" value="1"/>
</dbReference>
<dbReference type="Gene3D" id="3.50.50.60">
    <property type="entry name" value="FAD/NAD(P)-binding domain"/>
    <property type="match status" value="1"/>
</dbReference>
<feature type="binding site" evidence="4">
    <location>
        <position position="337"/>
    </location>
    <ligand>
        <name>substrate</name>
    </ligand>
</feature>
<evidence type="ECO:0000256" key="4">
    <source>
        <dbReference type="PIRSR" id="PIRSR601613-1"/>
    </source>
</evidence>
<dbReference type="PANTHER" id="PTHR43563:SF1">
    <property type="entry name" value="AMINE OXIDASE [FLAVIN-CONTAINING] B"/>
    <property type="match status" value="1"/>
</dbReference>
<keyword evidence="3 6" id="KW-0560">Oxidoreductase</keyword>
<dbReference type="AlphaFoldDB" id="A0A7X5VJL7"/>
<evidence type="ECO:0000259" key="5">
    <source>
        <dbReference type="Pfam" id="PF01593"/>
    </source>
</evidence>
<organism evidence="6 7">
    <name type="scientific">Kribbella shirazensis</name>
    <dbReference type="NCBI Taxonomy" id="1105143"/>
    <lineage>
        <taxon>Bacteria</taxon>
        <taxon>Bacillati</taxon>
        <taxon>Actinomycetota</taxon>
        <taxon>Actinomycetes</taxon>
        <taxon>Propionibacteriales</taxon>
        <taxon>Kribbellaceae</taxon>
        <taxon>Kribbella</taxon>
    </lineage>
</organism>